<keyword evidence="1" id="KW-1133">Transmembrane helix</keyword>
<keyword evidence="1" id="KW-0472">Membrane</keyword>
<keyword evidence="3" id="KW-1185">Reference proteome</keyword>
<comment type="caution">
    <text evidence="2">The sequence shown here is derived from an EMBL/GenBank/DDBJ whole genome shotgun (WGS) entry which is preliminary data.</text>
</comment>
<protein>
    <submittedName>
        <fullName evidence="2">Uncharacterized protein</fullName>
    </submittedName>
</protein>
<feature type="transmembrane region" description="Helical" evidence="1">
    <location>
        <begin position="254"/>
        <end position="273"/>
    </location>
</feature>
<organism evidence="2 3">
    <name type="scientific">Paragemmobacter kunshanensis</name>
    <dbReference type="NCBI Taxonomy" id="2583234"/>
    <lineage>
        <taxon>Bacteria</taxon>
        <taxon>Pseudomonadati</taxon>
        <taxon>Pseudomonadota</taxon>
        <taxon>Alphaproteobacteria</taxon>
        <taxon>Rhodobacterales</taxon>
        <taxon>Paracoccaceae</taxon>
        <taxon>Paragemmobacter</taxon>
    </lineage>
</organism>
<evidence type="ECO:0000313" key="3">
    <source>
        <dbReference type="Proteomes" id="UP000474758"/>
    </source>
</evidence>
<keyword evidence="1" id="KW-0812">Transmembrane</keyword>
<feature type="transmembrane region" description="Helical" evidence="1">
    <location>
        <begin position="285"/>
        <end position="306"/>
    </location>
</feature>
<evidence type="ECO:0000256" key="1">
    <source>
        <dbReference type="SAM" id="Phobius"/>
    </source>
</evidence>
<dbReference type="AlphaFoldDB" id="A0A6M1TVM0"/>
<name>A0A6M1TVM0_9RHOB</name>
<reference evidence="2 3" key="1">
    <citation type="submission" date="2020-02" db="EMBL/GenBank/DDBJ databases">
        <title>Rhodobacter translucens sp. nov., a novel bacterium isolated from activated sludge.</title>
        <authorList>
            <person name="Liu J."/>
        </authorList>
    </citation>
    <scope>NUCLEOTIDE SEQUENCE [LARGE SCALE GENOMIC DNA]</scope>
    <source>
        <strain evidence="2 3">HX-7-19</strain>
    </source>
</reference>
<evidence type="ECO:0000313" key="2">
    <source>
        <dbReference type="EMBL" id="NGQ90906.1"/>
    </source>
</evidence>
<gene>
    <name evidence="2" type="ORF">G5V65_08345</name>
</gene>
<proteinExistence type="predicted"/>
<accession>A0A6M1TVM0</accession>
<sequence length="307" mass="32845">MAFDDSTIAQFVFDRDPALNLPLLVRELDAALGRSGAGQRRITWDCEDLVFVDLDGVRFTLSYTGEAAPGLPSSLMISVGPGAVSRVDGKDRQRYEDLCHLIADRLRHRFAPRETLWHQVAGPVTADLVDDLFDRLPDFGSVSAARPLTRRSAPAEAIRAFPEAEDDTPVSFVEKAMAIKAAKAERARATLARFAPGPITAPPAANAAPDPAPPSASRPVAADLGQIREALYPPEAETQGQNVRMRLAASTLDVTLMMVYLPMGAAMLTCSLLRGGDVNASGRVMALTCTLMALSHIAGLTPTLSIL</sequence>
<dbReference type="EMBL" id="JAALFE010000006">
    <property type="protein sequence ID" value="NGQ90906.1"/>
    <property type="molecule type" value="Genomic_DNA"/>
</dbReference>
<dbReference type="RefSeq" id="WP_165048861.1">
    <property type="nucleotide sequence ID" value="NZ_JAALFE010000006.1"/>
</dbReference>
<dbReference type="Proteomes" id="UP000474758">
    <property type="component" value="Unassembled WGS sequence"/>
</dbReference>